<dbReference type="AlphaFoldDB" id="F4EYL5"/>
<organism evidence="1 2">
    <name type="scientific">Selenomonas sputigena (strain ATCC 35185 / DSM 20758 / CCUG 44933 / VPI D19B-28)</name>
    <dbReference type="NCBI Taxonomy" id="546271"/>
    <lineage>
        <taxon>Bacteria</taxon>
        <taxon>Bacillati</taxon>
        <taxon>Bacillota</taxon>
        <taxon>Negativicutes</taxon>
        <taxon>Selenomonadales</taxon>
        <taxon>Selenomonadaceae</taxon>
        <taxon>Selenomonas</taxon>
    </lineage>
</organism>
<dbReference type="HOGENOM" id="CLU_3358419_0_0_9"/>
<keyword evidence="2" id="KW-1185">Reference proteome</keyword>
<accession>F4EYL5</accession>
<sequence>MSFCVVYYEMEKGIAPAEEFILAQDSDYYRQRGMQR</sequence>
<dbReference type="Proteomes" id="UP000011124">
    <property type="component" value="Chromosome"/>
</dbReference>
<evidence type="ECO:0000313" key="1">
    <source>
        <dbReference type="EMBL" id="AEB99422.1"/>
    </source>
</evidence>
<protein>
    <submittedName>
        <fullName evidence="1">Uncharacterized protein</fullName>
    </submittedName>
</protein>
<dbReference type="KEGG" id="ssg:Selsp_0450"/>
<gene>
    <name evidence="1" type="ordered locus">Selsp_0450</name>
</gene>
<evidence type="ECO:0000313" key="2">
    <source>
        <dbReference type="Proteomes" id="UP000011124"/>
    </source>
</evidence>
<proteinExistence type="predicted"/>
<dbReference type="EMBL" id="CP002637">
    <property type="protein sequence ID" value="AEB99422.1"/>
    <property type="molecule type" value="Genomic_DNA"/>
</dbReference>
<name>F4EYL5_SELS3</name>
<reference evidence="1 2" key="1">
    <citation type="submission" date="2011-04" db="EMBL/GenBank/DDBJ databases">
        <title>The complete genome of Selenomonas sputigena DSM 20758.</title>
        <authorList>
            <consortium name="US DOE Joint Genome Institute (JGI-PGF)"/>
            <person name="Lucas S."/>
            <person name="Copeland A."/>
            <person name="Lapidus A."/>
            <person name="Bruce D."/>
            <person name="Goodwin L."/>
            <person name="Pitluck S."/>
            <person name="Peters L."/>
            <person name="Kyrpides N."/>
            <person name="Mavromatis K."/>
            <person name="Ivanova N."/>
            <person name="Ovchinnikova G."/>
            <person name="Teshima H."/>
            <person name="Detter J.C."/>
            <person name="Tapia R."/>
            <person name="Han C."/>
            <person name="Land M."/>
            <person name="Hauser L."/>
            <person name="Markowitz V."/>
            <person name="Cheng J.-F."/>
            <person name="Hugenholtz P."/>
            <person name="Woyke T."/>
            <person name="Wu D."/>
            <person name="Gronow S."/>
            <person name="Wellnitz S."/>
            <person name="Schneider S."/>
            <person name="Klenk H.-P."/>
            <person name="Eisen J.A."/>
        </authorList>
    </citation>
    <scope>NUCLEOTIDE SEQUENCE [LARGE SCALE GENOMIC DNA]</scope>
    <source>
        <strain evidence="2">ATCC 35185 / DSM 20758 / VPI D19B-28</strain>
    </source>
</reference>